<dbReference type="Gene3D" id="3.10.450.50">
    <property type="match status" value="1"/>
</dbReference>
<dbReference type="Proteomes" id="UP000004221">
    <property type="component" value="Unassembled WGS sequence"/>
</dbReference>
<dbReference type="RefSeq" id="WP_008479642.1">
    <property type="nucleotide sequence ID" value="NZ_CAGS01000374.1"/>
</dbReference>
<dbReference type="Pfam" id="PF07366">
    <property type="entry name" value="SnoaL"/>
    <property type="match status" value="1"/>
</dbReference>
<dbReference type="OrthoDB" id="158434at2"/>
<protein>
    <recommendedName>
        <fullName evidence="3">Ester cyclase</fullName>
    </recommendedName>
</protein>
<dbReference type="InterPro" id="IPR032710">
    <property type="entry name" value="NTF2-like_dom_sf"/>
</dbReference>
<comment type="caution">
    <text evidence="1">The sequence shown here is derived from an EMBL/GenBank/DDBJ whole genome shotgun (WGS) entry which is preliminary data.</text>
</comment>
<proteinExistence type="predicted"/>
<evidence type="ECO:0000313" key="1">
    <source>
        <dbReference type="EMBL" id="CCF85026.1"/>
    </source>
</evidence>
<dbReference type="InterPro" id="IPR009959">
    <property type="entry name" value="Cyclase_SnoaL-like"/>
</dbReference>
<dbReference type="GO" id="GO:0030638">
    <property type="term" value="P:polyketide metabolic process"/>
    <property type="evidence" value="ECO:0007669"/>
    <property type="project" value="InterPro"/>
</dbReference>
<reference evidence="1 2" key="1">
    <citation type="journal article" date="2012" name="ISME J.">
        <title>Nitrification expanded: discovery, physiology and genomics of a nitrite-oxidizing bacterium from the phylum Chloroflexi.</title>
        <authorList>
            <person name="Sorokin D.Y."/>
            <person name="Lucker S."/>
            <person name="Vejmelkova D."/>
            <person name="Kostrikina N.A."/>
            <person name="Kleerebezem R."/>
            <person name="Rijpstra W.I."/>
            <person name="Damste J.S."/>
            <person name="Le Paslier D."/>
            <person name="Muyzer G."/>
            <person name="Wagner M."/>
            <person name="van Loosdrecht M.C."/>
            <person name="Daims H."/>
        </authorList>
    </citation>
    <scope>NUCLEOTIDE SEQUENCE [LARGE SCALE GENOMIC DNA]</scope>
    <source>
        <strain evidence="2">none</strain>
    </source>
</reference>
<gene>
    <name evidence="1" type="ORF">NITHO_4350004</name>
</gene>
<name>I4EK14_9BACT</name>
<dbReference type="PANTHER" id="PTHR38436:SF1">
    <property type="entry name" value="ESTER CYCLASE"/>
    <property type="match status" value="1"/>
</dbReference>
<dbReference type="AlphaFoldDB" id="I4EK14"/>
<organism evidence="1 2">
    <name type="scientific">Nitrolancea hollandica Lb</name>
    <dbReference type="NCBI Taxonomy" id="1129897"/>
    <lineage>
        <taxon>Bacteria</taxon>
        <taxon>Pseudomonadati</taxon>
        <taxon>Thermomicrobiota</taxon>
        <taxon>Thermomicrobia</taxon>
        <taxon>Sphaerobacterales</taxon>
        <taxon>Sphaerobacterineae</taxon>
        <taxon>Sphaerobacteraceae</taxon>
        <taxon>Nitrolancea</taxon>
    </lineage>
</organism>
<dbReference type="EMBL" id="CAGS01000374">
    <property type="protein sequence ID" value="CCF85026.1"/>
    <property type="molecule type" value="Genomic_DNA"/>
</dbReference>
<evidence type="ECO:0000313" key="2">
    <source>
        <dbReference type="Proteomes" id="UP000004221"/>
    </source>
</evidence>
<keyword evidence="2" id="KW-1185">Reference proteome</keyword>
<sequence>MLPEENLEIAHCFFNALNEHDPEAAERLFAPSFVFYVHRRPPEGIRGWQRWFTRFIRGFPDFQAVVEATIADEANVVTRWTLRGTHLGMFWTIAPTGREVTMPAVSIHRIAGGKIVEYWLFIDELGLLEQLGVILVRGQPFPE</sequence>
<dbReference type="SUPFAM" id="SSF54427">
    <property type="entry name" value="NTF2-like"/>
    <property type="match status" value="1"/>
</dbReference>
<dbReference type="PANTHER" id="PTHR38436">
    <property type="entry name" value="POLYKETIDE CYCLASE SNOAL-LIKE DOMAIN"/>
    <property type="match status" value="1"/>
</dbReference>
<accession>I4EK14</accession>
<evidence type="ECO:0008006" key="3">
    <source>
        <dbReference type="Google" id="ProtNLM"/>
    </source>
</evidence>